<sequence length="228" mass="26318">MVLDNSTNQRLNQQLNVIKIQIGPYIRTKFSYSNQNSGDIHHLDLYFKVVSSTYTKTVFLGDLIQDICDYIISPFLSLQNSSIRWNYVSIMHPKNKLNKNILNIPIRGIYGQILDEKNENSYNSSGILKFCARYEGSPVSSVTKLAGVGTYYLNPESYNHQSCLDVIDQSERIFYHSIEFKRSKIVITFVQEKKAQVNRLMNQKNRNKKIIKVQKIYKKPILVTALPG</sequence>
<reference evidence="1" key="1">
    <citation type="journal article" date="2018" name="J. Phycol.">
        <title>Organellar genomics: a useful tool to study evolutionary relationships and molecular evolution in Gracilariaceae (Rhodophyta).</title>
        <authorList>
            <person name="Iha C."/>
            <person name="Grassa C.J."/>
            <person name="de M Lyra G."/>
            <person name="Davis C.C."/>
            <person name="Verbruggen H."/>
            <person name="Oliveira M.C."/>
        </authorList>
    </citation>
    <scope>NUCLEOTIDE SEQUENCE</scope>
    <source>
        <plasmid evidence="1">Gve4548</plasmid>
    </source>
</reference>
<geneLocation type="plasmid" evidence="1">
    <name>Gve4548</name>
</geneLocation>
<accession>A0A346Q010</accession>
<organism evidence="1">
    <name type="scientific">Gracilaria vermiculophylla</name>
    <dbReference type="NCBI Taxonomy" id="2608709"/>
    <lineage>
        <taxon>Eukaryota</taxon>
        <taxon>Rhodophyta</taxon>
        <taxon>Florideophyceae</taxon>
        <taxon>Rhodymeniophycidae</taxon>
        <taxon>Gracilariales</taxon>
        <taxon>Gracilariaceae</taxon>
        <taxon>Gracilaria</taxon>
    </lineage>
</organism>
<name>A0A346Q010_9FLOR</name>
<proteinExistence type="predicted"/>
<dbReference type="EMBL" id="MH396027">
    <property type="protein sequence ID" value="AXR86336.1"/>
    <property type="molecule type" value="Genomic_DNA"/>
</dbReference>
<keyword evidence="1" id="KW-0614">Plasmid</keyword>
<protein>
    <submittedName>
        <fullName evidence="1">Uncharacterized protein</fullName>
    </submittedName>
</protein>
<dbReference type="AlphaFoldDB" id="A0A346Q010"/>
<evidence type="ECO:0000313" key="1">
    <source>
        <dbReference type="EMBL" id="AXR86336.1"/>
    </source>
</evidence>